<accession>U5VXT3</accession>
<dbReference type="PRINTS" id="PR00723">
    <property type="entry name" value="SUBTILISIN"/>
</dbReference>
<comment type="similarity">
    <text evidence="1 5">Belongs to the peptidase S8 family.</text>
</comment>
<dbReference type="InterPro" id="IPR036852">
    <property type="entry name" value="Peptidase_S8/S53_dom_sf"/>
</dbReference>
<dbReference type="PANTHER" id="PTHR43806">
    <property type="entry name" value="PEPTIDASE S8"/>
    <property type="match status" value="1"/>
</dbReference>
<dbReference type="PROSITE" id="PS51892">
    <property type="entry name" value="SUBTILASE"/>
    <property type="match status" value="1"/>
</dbReference>
<dbReference type="STRING" id="1246995.AFR_16425"/>
<dbReference type="eggNOG" id="COG1404">
    <property type="taxonomic scope" value="Bacteria"/>
</dbReference>
<dbReference type="InterPro" id="IPR023828">
    <property type="entry name" value="Peptidase_S8_Ser-AS"/>
</dbReference>
<dbReference type="SUPFAM" id="SSF52743">
    <property type="entry name" value="Subtilisin-like"/>
    <property type="match status" value="1"/>
</dbReference>
<dbReference type="Pfam" id="PF00082">
    <property type="entry name" value="Peptidase_S8"/>
    <property type="match status" value="1"/>
</dbReference>
<evidence type="ECO:0000256" key="3">
    <source>
        <dbReference type="ARBA" id="ARBA00022801"/>
    </source>
</evidence>
<organism evidence="8 9">
    <name type="scientific">Actinoplanes friuliensis DSM 7358</name>
    <dbReference type="NCBI Taxonomy" id="1246995"/>
    <lineage>
        <taxon>Bacteria</taxon>
        <taxon>Bacillati</taxon>
        <taxon>Actinomycetota</taxon>
        <taxon>Actinomycetes</taxon>
        <taxon>Micromonosporales</taxon>
        <taxon>Micromonosporaceae</taxon>
        <taxon>Actinoplanes</taxon>
    </lineage>
</organism>
<evidence type="ECO:0000259" key="7">
    <source>
        <dbReference type="Pfam" id="PF00082"/>
    </source>
</evidence>
<evidence type="ECO:0000313" key="8">
    <source>
        <dbReference type="EMBL" id="AGZ41567.1"/>
    </source>
</evidence>
<dbReference type="PANTHER" id="PTHR43806:SF11">
    <property type="entry name" value="CEREVISIN-RELATED"/>
    <property type="match status" value="1"/>
</dbReference>
<feature type="region of interest" description="Disordered" evidence="6">
    <location>
        <begin position="115"/>
        <end position="134"/>
    </location>
</feature>
<keyword evidence="4 5" id="KW-0720">Serine protease</keyword>
<reference evidence="8 9" key="1">
    <citation type="journal article" date="2014" name="J. Biotechnol.">
        <title>Complete genome sequence of the actinobacterium Actinoplanes friuliensis HAG 010964, producer of the lipopeptide antibiotic friulimycin.</title>
        <authorList>
            <person name="Ruckert C."/>
            <person name="Szczepanowski R."/>
            <person name="Albersmeier A."/>
            <person name="Goesmann A."/>
            <person name="Fischer N."/>
            <person name="Steinkamper A."/>
            <person name="Puhler A."/>
            <person name="Biener R."/>
            <person name="Schwartz D."/>
            <person name="Kalinowski J."/>
        </authorList>
    </citation>
    <scope>NUCLEOTIDE SEQUENCE [LARGE SCALE GENOMIC DNA]</scope>
    <source>
        <strain evidence="8 9">DSM 7358</strain>
    </source>
</reference>
<dbReference type="InterPro" id="IPR050131">
    <property type="entry name" value="Peptidase_S8_subtilisin-like"/>
</dbReference>
<evidence type="ECO:0000256" key="1">
    <source>
        <dbReference type="ARBA" id="ARBA00011073"/>
    </source>
</evidence>
<feature type="active site" description="Charge relay system" evidence="5">
    <location>
        <position position="164"/>
    </location>
</feature>
<evidence type="ECO:0000313" key="9">
    <source>
        <dbReference type="Proteomes" id="UP000017746"/>
    </source>
</evidence>
<dbReference type="EMBL" id="CP006272">
    <property type="protein sequence ID" value="AGZ41567.1"/>
    <property type="molecule type" value="Genomic_DNA"/>
</dbReference>
<keyword evidence="3 5" id="KW-0378">Hydrolase</keyword>
<feature type="domain" description="Peptidase S8/S53" evidence="7">
    <location>
        <begin position="162"/>
        <end position="342"/>
    </location>
</feature>
<dbReference type="Proteomes" id="UP000017746">
    <property type="component" value="Chromosome"/>
</dbReference>
<evidence type="ECO:0000256" key="2">
    <source>
        <dbReference type="ARBA" id="ARBA00022670"/>
    </source>
</evidence>
<evidence type="ECO:0000256" key="6">
    <source>
        <dbReference type="SAM" id="MobiDB-lite"/>
    </source>
</evidence>
<dbReference type="Gene3D" id="3.40.50.200">
    <property type="entry name" value="Peptidase S8/S53 domain"/>
    <property type="match status" value="1"/>
</dbReference>
<dbReference type="HOGENOM" id="CLU_056891_0_0_11"/>
<dbReference type="InterPro" id="IPR015500">
    <property type="entry name" value="Peptidase_S8_subtilisin-rel"/>
</dbReference>
<keyword evidence="9" id="KW-1185">Reference proteome</keyword>
<gene>
    <name evidence="8" type="ORF">AFR_16425</name>
</gene>
<dbReference type="GO" id="GO:0006508">
    <property type="term" value="P:proteolysis"/>
    <property type="evidence" value="ECO:0007669"/>
    <property type="project" value="UniProtKB-KW"/>
</dbReference>
<feature type="active site" description="Charge relay system" evidence="5">
    <location>
        <position position="147"/>
    </location>
</feature>
<evidence type="ECO:0000256" key="5">
    <source>
        <dbReference type="PROSITE-ProRule" id="PRU01240"/>
    </source>
</evidence>
<dbReference type="AlphaFoldDB" id="U5VXT3"/>
<dbReference type="InterPro" id="IPR000209">
    <property type="entry name" value="Peptidase_S8/S53_dom"/>
</dbReference>
<keyword evidence="2 5" id="KW-0645">Protease</keyword>
<sequence length="359" mass="35219">MMTALRFDQAAATRQSAALTASDAPQTATVAGELLVTGPARDTAAGILTARGFDLVAEAGSVALWRHPSADVAGTCADLRVLGLVAAPNHVIVAAAVSKGRGAAAPSPVAAAVGKGRGATAPSPTALRPAGPAGSTAGAGVRVAVLDSGPGRPVDGVLPGAAGHGTFVAGIVRQVAPAAAITTIEVLDDTGTGTEFTAAAALFALAAEAEAPQLVNLSFVALGPAGEPVPIGLDAAVRELKDRHPGTIVVAAAGNTASSTPAFPAAFKSVLAVGTPSAYSNHGWWVDCTVAADGIVSDLTTGVRDTGVALVEQHSPWAAWTGTSFAAPQITGILAVLISHGWDSAAALTALSRPATAGR</sequence>
<dbReference type="PATRIC" id="fig|1246995.3.peg.3331"/>
<name>U5VXT3_9ACTN</name>
<dbReference type="PROSITE" id="PS00138">
    <property type="entry name" value="SUBTILASE_SER"/>
    <property type="match status" value="1"/>
</dbReference>
<dbReference type="KEGG" id="afs:AFR_16425"/>
<feature type="active site" description="Charge relay system" evidence="5">
    <location>
        <position position="324"/>
    </location>
</feature>
<evidence type="ECO:0000256" key="4">
    <source>
        <dbReference type="ARBA" id="ARBA00022825"/>
    </source>
</evidence>
<protein>
    <submittedName>
        <fullName evidence="8">Peptidase S8 and S53 subtilisin kexin sedolisin</fullName>
    </submittedName>
</protein>
<dbReference type="GO" id="GO:0004252">
    <property type="term" value="F:serine-type endopeptidase activity"/>
    <property type="evidence" value="ECO:0007669"/>
    <property type="project" value="UniProtKB-UniRule"/>
</dbReference>
<proteinExistence type="inferred from homology"/>